<keyword evidence="14" id="KW-1185">Reference proteome</keyword>
<dbReference type="PROSITE" id="PS51450">
    <property type="entry name" value="LRR"/>
    <property type="match status" value="1"/>
</dbReference>
<dbReference type="PANTHER" id="PTHR48061">
    <property type="entry name" value="LEUCINE-RICH REPEAT RECEPTOR PROTEIN KINASE EMS1-LIKE-RELATED"/>
    <property type="match status" value="1"/>
</dbReference>
<dbReference type="EMBL" id="VOIH02000001">
    <property type="protein sequence ID" value="KAF3456982.1"/>
    <property type="molecule type" value="Genomic_DNA"/>
</dbReference>
<evidence type="ECO:0000313" key="13">
    <source>
        <dbReference type="EMBL" id="KAF3456982.1"/>
    </source>
</evidence>
<keyword evidence="10" id="KW-0675">Receptor</keyword>
<keyword evidence="9" id="KW-0472">Membrane</keyword>
<proteinExistence type="inferred from homology"/>
<evidence type="ECO:0000256" key="7">
    <source>
        <dbReference type="ARBA" id="ARBA00022737"/>
    </source>
</evidence>
<evidence type="ECO:0000256" key="1">
    <source>
        <dbReference type="ARBA" id="ARBA00004251"/>
    </source>
</evidence>
<name>A0A8K0MSG8_9ROSA</name>
<evidence type="ECO:0000256" key="9">
    <source>
        <dbReference type="ARBA" id="ARBA00023136"/>
    </source>
</evidence>
<keyword evidence="6" id="KW-0732">Signal</keyword>
<evidence type="ECO:0000256" key="5">
    <source>
        <dbReference type="ARBA" id="ARBA00022692"/>
    </source>
</evidence>
<evidence type="ECO:0000256" key="8">
    <source>
        <dbReference type="ARBA" id="ARBA00022989"/>
    </source>
</evidence>
<keyword evidence="11" id="KW-0325">Glycoprotein</keyword>
<comment type="subcellular location">
    <subcellularLocation>
        <location evidence="1">Cell membrane</location>
        <topology evidence="1">Single-pass type I membrane protein</topology>
    </subcellularLocation>
</comment>
<dbReference type="Pfam" id="PF23598">
    <property type="entry name" value="LRR_14"/>
    <property type="match status" value="1"/>
</dbReference>
<evidence type="ECO:0000256" key="2">
    <source>
        <dbReference type="ARBA" id="ARBA00009592"/>
    </source>
</evidence>
<dbReference type="Gene3D" id="3.80.10.10">
    <property type="entry name" value="Ribonuclease Inhibitor"/>
    <property type="match status" value="3"/>
</dbReference>
<protein>
    <recommendedName>
        <fullName evidence="12">Disease resistance R13L4/SHOC-2-like LRR domain-containing protein</fullName>
    </recommendedName>
</protein>
<keyword evidence="4" id="KW-0433">Leucine-rich repeat</keyword>
<dbReference type="PANTHER" id="PTHR48061:SF46">
    <property type="entry name" value="LEUCINE-RICH REPEAT-CONTAINING N-TERMINAL PLANT-TYPE DOMAIN-CONTAINING PROTEIN"/>
    <property type="match status" value="1"/>
</dbReference>
<dbReference type="InterPro" id="IPR025875">
    <property type="entry name" value="Leu-rich_rpt_4"/>
</dbReference>
<gene>
    <name evidence="13" type="ORF">FNV43_RR01639</name>
</gene>
<keyword evidence="8" id="KW-1133">Transmembrane helix</keyword>
<reference evidence="13" key="1">
    <citation type="submission" date="2020-03" db="EMBL/GenBank/DDBJ databases">
        <title>A high-quality chromosome-level genome assembly of a woody plant with both climbing and erect habits, Rhamnella rubrinervis.</title>
        <authorList>
            <person name="Lu Z."/>
            <person name="Yang Y."/>
            <person name="Zhu X."/>
            <person name="Sun Y."/>
        </authorList>
    </citation>
    <scope>NUCLEOTIDE SEQUENCE</scope>
    <source>
        <strain evidence="13">BYM</strain>
        <tissue evidence="13">Leaf</tissue>
    </source>
</reference>
<dbReference type="InterPro" id="IPR001611">
    <property type="entry name" value="Leu-rich_rpt"/>
</dbReference>
<dbReference type="Proteomes" id="UP000796880">
    <property type="component" value="Unassembled WGS sequence"/>
</dbReference>
<dbReference type="Pfam" id="PF00560">
    <property type="entry name" value="LRR_1"/>
    <property type="match status" value="2"/>
</dbReference>
<dbReference type="SMART" id="SM00369">
    <property type="entry name" value="LRR_TYP"/>
    <property type="match status" value="5"/>
</dbReference>
<evidence type="ECO:0000256" key="10">
    <source>
        <dbReference type="ARBA" id="ARBA00023170"/>
    </source>
</evidence>
<dbReference type="OrthoDB" id="442066at2759"/>
<accession>A0A8K0MSG8</accession>
<evidence type="ECO:0000256" key="4">
    <source>
        <dbReference type="ARBA" id="ARBA00022614"/>
    </source>
</evidence>
<evidence type="ECO:0000256" key="3">
    <source>
        <dbReference type="ARBA" id="ARBA00022475"/>
    </source>
</evidence>
<dbReference type="PRINTS" id="PR00019">
    <property type="entry name" value="LEURICHRPT"/>
</dbReference>
<feature type="domain" description="Disease resistance R13L4/SHOC-2-like LRR" evidence="12">
    <location>
        <begin position="189"/>
        <end position="371"/>
    </location>
</feature>
<dbReference type="AlphaFoldDB" id="A0A8K0MSG8"/>
<evidence type="ECO:0000256" key="6">
    <source>
        <dbReference type="ARBA" id="ARBA00022729"/>
    </source>
</evidence>
<keyword evidence="7" id="KW-0677">Repeat</keyword>
<dbReference type="SUPFAM" id="SSF52058">
    <property type="entry name" value="L domain-like"/>
    <property type="match status" value="1"/>
</dbReference>
<dbReference type="InterPro" id="IPR055414">
    <property type="entry name" value="LRR_R13L4/SHOC2-like"/>
</dbReference>
<evidence type="ECO:0000256" key="11">
    <source>
        <dbReference type="ARBA" id="ARBA00023180"/>
    </source>
</evidence>
<evidence type="ECO:0000259" key="12">
    <source>
        <dbReference type="Pfam" id="PF23598"/>
    </source>
</evidence>
<dbReference type="FunFam" id="3.80.10.10:FF:000095">
    <property type="entry name" value="LRR receptor-like serine/threonine-protein kinase GSO1"/>
    <property type="match status" value="1"/>
</dbReference>
<organism evidence="13 14">
    <name type="scientific">Rhamnella rubrinervis</name>
    <dbReference type="NCBI Taxonomy" id="2594499"/>
    <lineage>
        <taxon>Eukaryota</taxon>
        <taxon>Viridiplantae</taxon>
        <taxon>Streptophyta</taxon>
        <taxon>Embryophyta</taxon>
        <taxon>Tracheophyta</taxon>
        <taxon>Spermatophyta</taxon>
        <taxon>Magnoliopsida</taxon>
        <taxon>eudicotyledons</taxon>
        <taxon>Gunneridae</taxon>
        <taxon>Pentapetalae</taxon>
        <taxon>rosids</taxon>
        <taxon>fabids</taxon>
        <taxon>Rosales</taxon>
        <taxon>Rhamnaceae</taxon>
        <taxon>rhamnoid group</taxon>
        <taxon>Rhamneae</taxon>
        <taxon>Rhamnella</taxon>
    </lineage>
</organism>
<dbReference type="InterPro" id="IPR003591">
    <property type="entry name" value="Leu-rich_rpt_typical-subtyp"/>
</dbReference>
<dbReference type="Pfam" id="PF12799">
    <property type="entry name" value="LRR_4"/>
    <property type="match status" value="1"/>
</dbReference>
<keyword evidence="3" id="KW-1003">Cell membrane</keyword>
<comment type="caution">
    <text evidence="13">The sequence shown here is derived from an EMBL/GenBank/DDBJ whole genome shotgun (WGS) entry which is preliminary data.</text>
</comment>
<comment type="similarity">
    <text evidence="2">Belongs to the RLP family.</text>
</comment>
<sequence length="530" mass="59974">MKFWKEGKDCCSWDGVTCDMKTGQIVGLNLSYSWLQGPLRSNSSLFKLQQLQKVNLAYNNFSFSRIPSEFGQFSGLTDLILSYSMFSGKVPSEISYLTNLVYLGLSSFNSYDETSFLYLKRVDFTRFIQNMTNLRGLYLNQVNLSSSIPESLTNLSSLTFLHLSGCDLYGRFPEKIFQLPKLELIIVPCNHLLSGYLPQFHNSSSLRGLNLDMTNFSGKLPDSIGHLKSLIELSIGKCNFVGPLPSSISNLSNLNFLHLSSNHFNSTRLPSTLRSAQFSGEVPSSLGNLTQLKHFDISNNNLSFTKLSTISDFPKFQTLALGSCNLSEFPSFLKTQDQLEKLDLSSNRIEGQIPKWFWGIAKKKLEILDLSRNKLKGSLDATPLLTFFFDSSEIQKTYLKVLDMSKNQFSGTIPQWLGNFGSSLEILNLQGNNFHGNLPQMFRNGSMLNLKKLDLSDNQLQGKVPQFLINCSKLQVLNLGHNQISDTFPFLLQSMPDLQVLVLWNKFYGPIWHPHKFRGFESMYHGSIFQ</sequence>
<keyword evidence="5" id="KW-0812">Transmembrane</keyword>
<evidence type="ECO:0000313" key="14">
    <source>
        <dbReference type="Proteomes" id="UP000796880"/>
    </source>
</evidence>
<dbReference type="InterPro" id="IPR046956">
    <property type="entry name" value="RLP23-like"/>
</dbReference>
<dbReference type="GO" id="GO:0005886">
    <property type="term" value="C:plasma membrane"/>
    <property type="evidence" value="ECO:0007669"/>
    <property type="project" value="UniProtKB-SubCell"/>
</dbReference>
<dbReference type="InterPro" id="IPR032675">
    <property type="entry name" value="LRR_dom_sf"/>
</dbReference>
<dbReference type="SUPFAM" id="SSF52047">
    <property type="entry name" value="RNI-like"/>
    <property type="match status" value="1"/>
</dbReference>